<reference evidence="1 2" key="1">
    <citation type="journal article" date="2024" name="J Genomics">
        <title>Draft genome sequencing and assembly of Favolaschia claudopus CIRM-BRFM 2984 isolated from oak limbs.</title>
        <authorList>
            <person name="Navarro D."/>
            <person name="Drula E."/>
            <person name="Chaduli D."/>
            <person name="Cazenave R."/>
            <person name="Ahrendt S."/>
            <person name="Wang J."/>
            <person name="Lipzen A."/>
            <person name="Daum C."/>
            <person name="Barry K."/>
            <person name="Grigoriev I.V."/>
            <person name="Favel A."/>
            <person name="Rosso M.N."/>
            <person name="Martin F."/>
        </authorList>
    </citation>
    <scope>NUCLEOTIDE SEQUENCE [LARGE SCALE GENOMIC DNA]</scope>
    <source>
        <strain evidence="1 2">CIRM-BRFM 2984</strain>
    </source>
</reference>
<evidence type="ECO:0000313" key="2">
    <source>
        <dbReference type="Proteomes" id="UP001362999"/>
    </source>
</evidence>
<dbReference type="Gene3D" id="1.10.600.10">
    <property type="entry name" value="Farnesyl Diphosphate Synthase"/>
    <property type="match status" value="1"/>
</dbReference>
<organism evidence="1 2">
    <name type="scientific">Favolaschia claudopus</name>
    <dbReference type="NCBI Taxonomy" id="2862362"/>
    <lineage>
        <taxon>Eukaryota</taxon>
        <taxon>Fungi</taxon>
        <taxon>Dikarya</taxon>
        <taxon>Basidiomycota</taxon>
        <taxon>Agaricomycotina</taxon>
        <taxon>Agaricomycetes</taxon>
        <taxon>Agaricomycetidae</taxon>
        <taxon>Agaricales</taxon>
        <taxon>Marasmiineae</taxon>
        <taxon>Mycenaceae</taxon>
        <taxon>Favolaschia</taxon>
    </lineage>
</organism>
<dbReference type="SUPFAM" id="SSF48576">
    <property type="entry name" value="Terpenoid synthases"/>
    <property type="match status" value="1"/>
</dbReference>
<comment type="caution">
    <text evidence="1">The sequence shown here is derived from an EMBL/GenBank/DDBJ whole genome shotgun (WGS) entry which is preliminary data.</text>
</comment>
<proteinExistence type="predicted"/>
<keyword evidence="2" id="KW-1185">Reference proteome</keyword>
<dbReference type="EMBL" id="JAWWNJ010000024">
    <property type="protein sequence ID" value="KAK7031665.1"/>
    <property type="molecule type" value="Genomic_DNA"/>
</dbReference>
<sequence>MPWNALFLRILNRHANFVKNCHGSYKASMSAPLDIPRIKQAVLDVLAVLKIDPLSLSPFEETSTLELFVVECIQEAQNRDYLLEPMRVEYIRIGAAVGHYVWLLPGRVGHQVAILASLLMGFYYCVDDCCYESRSLGEYGSRLMSRSSQIEGGLDHLTALNSELADLYNPVIGDLLRISHQAYMMGNYLEGQMSDTGSKWAVSKYAPGFPAVMKTLTSATIALYLLSFPPDAPFTNYLQTLPDGITIHMNTADIMSYYKEALDGEFNRVEQAAQYQGLSGPEMLGELVKSTAVCHERVIRLLSTSDSTGRLASCHEMAIAGFVIFQALHPRYKLRDFGIFAFE</sequence>
<dbReference type="Proteomes" id="UP001362999">
    <property type="component" value="Unassembled WGS sequence"/>
</dbReference>
<gene>
    <name evidence="1" type="ORF">R3P38DRAFT_2925041</name>
</gene>
<dbReference type="AlphaFoldDB" id="A0AAW0BZH6"/>
<dbReference type="InterPro" id="IPR008949">
    <property type="entry name" value="Isoprenoid_synthase_dom_sf"/>
</dbReference>
<evidence type="ECO:0000313" key="1">
    <source>
        <dbReference type="EMBL" id="KAK7031665.1"/>
    </source>
</evidence>
<accession>A0AAW0BZH6</accession>
<protein>
    <submittedName>
        <fullName evidence="1">Terpenoid synthase</fullName>
    </submittedName>
</protein>
<name>A0AAW0BZH6_9AGAR</name>